<reference evidence="1 2" key="1">
    <citation type="journal article" date="2019" name="Sci. Rep.">
        <title>Orb-weaving spider Araneus ventricosus genome elucidates the spidroin gene catalogue.</title>
        <authorList>
            <person name="Kono N."/>
            <person name="Nakamura H."/>
            <person name="Ohtoshi R."/>
            <person name="Moran D.A.P."/>
            <person name="Shinohara A."/>
            <person name="Yoshida Y."/>
            <person name="Fujiwara M."/>
            <person name="Mori M."/>
            <person name="Tomita M."/>
            <person name="Arakawa K."/>
        </authorList>
    </citation>
    <scope>NUCLEOTIDE SEQUENCE [LARGE SCALE GENOMIC DNA]</scope>
</reference>
<keyword evidence="2" id="KW-1185">Reference proteome</keyword>
<comment type="caution">
    <text evidence="1">The sequence shown here is derived from an EMBL/GenBank/DDBJ whole genome shotgun (WGS) entry which is preliminary data.</text>
</comment>
<evidence type="ECO:0000313" key="2">
    <source>
        <dbReference type="Proteomes" id="UP000499080"/>
    </source>
</evidence>
<dbReference type="Proteomes" id="UP000499080">
    <property type="component" value="Unassembled WGS sequence"/>
</dbReference>
<evidence type="ECO:0000313" key="1">
    <source>
        <dbReference type="EMBL" id="GBM89149.1"/>
    </source>
</evidence>
<dbReference type="EMBL" id="BGPR01003515">
    <property type="protein sequence ID" value="GBM89149.1"/>
    <property type="molecule type" value="Genomic_DNA"/>
</dbReference>
<organism evidence="1 2">
    <name type="scientific">Araneus ventricosus</name>
    <name type="common">Orbweaver spider</name>
    <name type="synonym">Epeira ventricosa</name>
    <dbReference type="NCBI Taxonomy" id="182803"/>
    <lineage>
        <taxon>Eukaryota</taxon>
        <taxon>Metazoa</taxon>
        <taxon>Ecdysozoa</taxon>
        <taxon>Arthropoda</taxon>
        <taxon>Chelicerata</taxon>
        <taxon>Arachnida</taxon>
        <taxon>Araneae</taxon>
        <taxon>Araneomorphae</taxon>
        <taxon>Entelegynae</taxon>
        <taxon>Araneoidea</taxon>
        <taxon>Araneidae</taxon>
        <taxon>Araneus</taxon>
    </lineage>
</organism>
<sequence length="108" mass="11852">MSGINLEEYLTVDDNLMVFEGVTEEGNLFHLRFLSEIADEVENDDDEDNTDTSQSLSTLIRGGASVSTGGTMGPYQGYAVPPPPVGENFCTLFMQWGIKLIDKDLSKI</sequence>
<accession>A0A4Y2JI92</accession>
<name>A0A4Y2JI92_ARAVE</name>
<protein>
    <submittedName>
        <fullName evidence="1">Uncharacterized protein</fullName>
    </submittedName>
</protein>
<dbReference type="AlphaFoldDB" id="A0A4Y2JI92"/>
<gene>
    <name evidence="1" type="ORF">AVEN_140469_1</name>
</gene>
<proteinExistence type="predicted"/>